<dbReference type="Pfam" id="PF22525">
    <property type="entry name" value="H2TH_5"/>
    <property type="match status" value="1"/>
</dbReference>
<gene>
    <name evidence="2" type="primary">mihF</name>
    <name evidence="2" type="ORF">VIN30_10840</name>
</gene>
<sequence length="102" mass="11113">MPAPTMTPEQRAAALEKARIVRAERSELTQKLSMGLLTPAEVLDQTDNPVIGRMKVKAFVNALPGFGKVKTEKLMEELGIPAERRLQGLGSNQMQALKDALA</sequence>
<evidence type="ECO:0000313" key="3">
    <source>
        <dbReference type="Proteomes" id="UP001349994"/>
    </source>
</evidence>
<dbReference type="Gene3D" id="1.10.8.50">
    <property type="match status" value="1"/>
</dbReference>
<dbReference type="EMBL" id="JAYMFF010000027">
    <property type="protein sequence ID" value="MEC4176944.1"/>
    <property type="molecule type" value="Genomic_DNA"/>
</dbReference>
<evidence type="ECO:0000259" key="1">
    <source>
        <dbReference type="Pfam" id="PF22525"/>
    </source>
</evidence>
<dbReference type="Proteomes" id="UP001349994">
    <property type="component" value="Unassembled WGS sequence"/>
</dbReference>
<organism evidence="2 3">
    <name type="scientific">Adlercreutzia wanghongyangiae</name>
    <dbReference type="NCBI Taxonomy" id="3111451"/>
    <lineage>
        <taxon>Bacteria</taxon>
        <taxon>Bacillati</taxon>
        <taxon>Actinomycetota</taxon>
        <taxon>Coriobacteriia</taxon>
        <taxon>Eggerthellales</taxon>
        <taxon>Eggerthellaceae</taxon>
        <taxon>Adlercreutzia</taxon>
    </lineage>
</organism>
<dbReference type="InterPro" id="IPR055201">
    <property type="entry name" value="IHF-like_H2TH"/>
</dbReference>
<feature type="domain" description="Integration host factor-like helix-two turn-helix" evidence="1">
    <location>
        <begin position="40"/>
        <end position="98"/>
    </location>
</feature>
<reference evidence="2 3" key="1">
    <citation type="submission" date="2024-01" db="EMBL/GenBank/DDBJ databases">
        <title>novel species in genus Adlercreutzia.</title>
        <authorList>
            <person name="Liu X."/>
        </authorList>
    </citation>
    <scope>NUCLEOTIDE SEQUENCE [LARGE SCALE GENOMIC DNA]</scope>
    <source>
        <strain evidence="2 3">R7</strain>
    </source>
</reference>
<evidence type="ECO:0000313" key="2">
    <source>
        <dbReference type="EMBL" id="MEC4176944.1"/>
    </source>
</evidence>
<dbReference type="InterPro" id="IPR047806">
    <property type="entry name" value="IHF_actinobact"/>
</dbReference>
<name>A0ABU6IKL8_9ACTN</name>
<dbReference type="NCBIfam" id="NF041260">
    <property type="entry name" value="actino_IHF"/>
    <property type="match status" value="1"/>
</dbReference>
<accession>A0ABU6IKL8</accession>
<keyword evidence="3" id="KW-1185">Reference proteome</keyword>
<protein>
    <submittedName>
        <fullName evidence="2">Integration host factor, actinobacterial type</fullName>
    </submittedName>
</protein>
<proteinExistence type="predicted"/>
<comment type="caution">
    <text evidence="2">The sequence shown here is derived from an EMBL/GenBank/DDBJ whole genome shotgun (WGS) entry which is preliminary data.</text>
</comment>
<dbReference type="RefSeq" id="WP_326426365.1">
    <property type="nucleotide sequence ID" value="NZ_JAYMFF010000027.1"/>
</dbReference>